<feature type="transmembrane region" description="Helical" evidence="1">
    <location>
        <begin position="7"/>
        <end position="25"/>
    </location>
</feature>
<feature type="transmembrane region" description="Helical" evidence="1">
    <location>
        <begin position="200"/>
        <end position="229"/>
    </location>
</feature>
<feature type="transmembrane region" description="Helical" evidence="1">
    <location>
        <begin position="31"/>
        <end position="50"/>
    </location>
</feature>
<feature type="transmembrane region" description="Helical" evidence="1">
    <location>
        <begin position="95"/>
        <end position="113"/>
    </location>
</feature>
<dbReference type="EMBL" id="KY710717">
    <property type="protein sequence ID" value="AXY99801.1"/>
    <property type="molecule type" value="Genomic_DNA"/>
</dbReference>
<name>A0A385JND5_PROMI</name>
<feature type="transmembrane region" description="Helical" evidence="1">
    <location>
        <begin position="125"/>
        <end position="145"/>
    </location>
</feature>
<keyword evidence="1" id="KW-0812">Transmembrane</keyword>
<evidence type="ECO:0000256" key="1">
    <source>
        <dbReference type="SAM" id="Phobius"/>
    </source>
</evidence>
<protein>
    <submittedName>
        <fullName evidence="2">Wzy</fullName>
    </submittedName>
</protein>
<keyword evidence="1" id="KW-0472">Membrane</keyword>
<sequence>MIKYKKYNPILNKYLIILLLLITNMQTTSAFSLYFLCIFVFGLIATLIVVTNHTIKLSLLISIIVLILTLGILTNFHADRYVNYIGLNDILYKKYILVIFWSLMSLLSINIFIHTPKSIIKKSLSIVILIMSFFVILQFFSYYALNITIDFSLITGGIESRSYFGNYRPSGFLPEPAVYSGHMSGLLSLYLFYNKKIDRYFILGMTSIFITQSTLGIILISLILITYLLTSKIKKNKLFFTSIFLALIFLFIVPEIVNRIDVFTQGADTSNNLKLLAIMNFIQDDNIFSFGYGLVSKDHDYLPSYYEATKDITLFGSILSIYGVFLGTIILLVFIFILLKSKIQVKYKLILTIPLLKLCSPGYAFFFIYILWFFIILNEKKFNTEHQSQS</sequence>
<evidence type="ECO:0000313" key="2">
    <source>
        <dbReference type="EMBL" id="AXY99801.1"/>
    </source>
</evidence>
<reference evidence="2" key="1">
    <citation type="journal article" date="2017" name="PLoS ONE">
        <title>Genetic diversity of the O antigens of Proteus species and the development of a suspension array for molecular serotyping.</title>
        <authorList>
            <person name="Yu X."/>
            <person name="Torzewska A."/>
            <person name="Zhang X."/>
            <person name="Yin Z."/>
            <person name="Drzewiecka D."/>
            <person name="Cao H."/>
            <person name="Liu B."/>
            <person name="Knirel Y.A."/>
            <person name="Rozalski A."/>
            <person name="Wang L."/>
        </authorList>
    </citation>
    <scope>NUCLEOTIDE SEQUENCE</scope>
    <source>
        <strain evidence="2">PrK 74/57</strain>
    </source>
</reference>
<feature type="transmembrane region" description="Helical" evidence="1">
    <location>
        <begin position="351"/>
        <end position="375"/>
    </location>
</feature>
<proteinExistence type="predicted"/>
<dbReference type="AlphaFoldDB" id="A0A385JND5"/>
<feature type="transmembrane region" description="Helical" evidence="1">
    <location>
        <begin position="312"/>
        <end position="339"/>
    </location>
</feature>
<feature type="transmembrane region" description="Helical" evidence="1">
    <location>
        <begin position="57"/>
        <end position="75"/>
    </location>
</feature>
<keyword evidence="1" id="KW-1133">Transmembrane helix</keyword>
<accession>A0A385JND5</accession>
<feature type="transmembrane region" description="Helical" evidence="1">
    <location>
        <begin position="238"/>
        <end position="257"/>
    </location>
</feature>
<organism evidence="2">
    <name type="scientific">Proteus mirabilis</name>
    <dbReference type="NCBI Taxonomy" id="584"/>
    <lineage>
        <taxon>Bacteria</taxon>
        <taxon>Pseudomonadati</taxon>
        <taxon>Pseudomonadota</taxon>
        <taxon>Gammaproteobacteria</taxon>
        <taxon>Enterobacterales</taxon>
        <taxon>Morganellaceae</taxon>
        <taxon>Proteus</taxon>
    </lineage>
</organism>